<sequence length="146" mass="16226">MAPNLVPGSFQIVSLIEGNPPTSVNLTKPAGQSVYLKGPVTNWKVKKESDNTWHLTLGGYPYTGVVKDKVTATINDDKNVKWIATYREFQDGYTIQPADKPSSGWTVHSDSEDGSPQVEIKTIIEFKSLPPKYLTSQLFRFVPVLE</sequence>
<comment type="caution">
    <text evidence="1">The sequence shown here is derived from an EMBL/GenBank/DDBJ whole genome shotgun (WGS) entry which is preliminary data.</text>
</comment>
<evidence type="ECO:0000313" key="1">
    <source>
        <dbReference type="EMBL" id="KAF8429314.1"/>
    </source>
</evidence>
<name>A0AAD4BHD1_BOLED</name>
<evidence type="ECO:0000313" key="2">
    <source>
        <dbReference type="EMBL" id="KAF8452214.1"/>
    </source>
</evidence>
<reference evidence="1" key="1">
    <citation type="submission" date="2019-10" db="EMBL/GenBank/DDBJ databases">
        <authorList>
            <consortium name="DOE Joint Genome Institute"/>
            <person name="Kuo A."/>
            <person name="Miyauchi S."/>
            <person name="Kiss E."/>
            <person name="Drula E."/>
            <person name="Kohler A."/>
            <person name="Sanchez-Garcia M."/>
            <person name="Andreopoulos B."/>
            <person name="Barry K.W."/>
            <person name="Bonito G."/>
            <person name="Buee M."/>
            <person name="Carver A."/>
            <person name="Chen C."/>
            <person name="Cichocki N."/>
            <person name="Clum A."/>
            <person name="Culley D."/>
            <person name="Crous P.W."/>
            <person name="Fauchery L."/>
            <person name="Girlanda M."/>
            <person name="Hayes R."/>
            <person name="Keri Z."/>
            <person name="LaButti K."/>
            <person name="Lipzen A."/>
            <person name="Lombard V."/>
            <person name="Magnuson J."/>
            <person name="Maillard F."/>
            <person name="Morin E."/>
            <person name="Murat C."/>
            <person name="Nolan M."/>
            <person name="Ohm R."/>
            <person name="Pangilinan J."/>
            <person name="Pereira M."/>
            <person name="Perotto S."/>
            <person name="Peter M."/>
            <person name="Riley R."/>
            <person name="Sitrit Y."/>
            <person name="Stielow B."/>
            <person name="Szollosi G."/>
            <person name="Zifcakova L."/>
            <person name="Stursova M."/>
            <person name="Spatafora J.W."/>
            <person name="Tedersoo L."/>
            <person name="Vaario L.-M."/>
            <person name="Yamada A."/>
            <person name="Yan M."/>
            <person name="Wang P."/>
            <person name="Xu J."/>
            <person name="Bruns T."/>
            <person name="Baldrian P."/>
            <person name="Vilgalys R."/>
            <person name="Henrissat B."/>
            <person name="Grigoriev I.V."/>
            <person name="Hibbett D."/>
            <person name="Nagy L.G."/>
            <person name="Martin F.M."/>
        </authorList>
    </citation>
    <scope>NUCLEOTIDE SEQUENCE</scope>
    <source>
        <strain evidence="1">BED1</strain>
    </source>
</reference>
<dbReference type="AlphaFoldDB" id="A0AAD4BHD1"/>
<evidence type="ECO:0000313" key="3">
    <source>
        <dbReference type="Proteomes" id="UP001194468"/>
    </source>
</evidence>
<organism evidence="1 3">
    <name type="scientific">Boletus edulis BED1</name>
    <dbReference type="NCBI Taxonomy" id="1328754"/>
    <lineage>
        <taxon>Eukaryota</taxon>
        <taxon>Fungi</taxon>
        <taxon>Dikarya</taxon>
        <taxon>Basidiomycota</taxon>
        <taxon>Agaricomycotina</taxon>
        <taxon>Agaricomycetes</taxon>
        <taxon>Agaricomycetidae</taxon>
        <taxon>Boletales</taxon>
        <taxon>Boletineae</taxon>
        <taxon>Boletaceae</taxon>
        <taxon>Boletoideae</taxon>
        <taxon>Boletus</taxon>
    </lineage>
</organism>
<keyword evidence="3" id="KW-1185">Reference proteome</keyword>
<proteinExistence type="predicted"/>
<accession>A0AAD4BHD1</accession>
<dbReference type="EMBL" id="WHUW01000069">
    <property type="protein sequence ID" value="KAF8429314.1"/>
    <property type="molecule type" value="Genomic_DNA"/>
</dbReference>
<dbReference type="Gene3D" id="2.80.10.50">
    <property type="match status" value="1"/>
</dbReference>
<gene>
    <name evidence="2" type="ORF">L210DRAFT_2019171</name>
    <name evidence="1" type="ORF">L210DRAFT_3086978</name>
</gene>
<dbReference type="EMBL" id="WHUW01000001">
    <property type="protein sequence ID" value="KAF8452214.1"/>
    <property type="molecule type" value="Genomic_DNA"/>
</dbReference>
<dbReference type="Pfam" id="PF16850">
    <property type="entry name" value="Inhibitor_I66"/>
    <property type="match status" value="1"/>
</dbReference>
<dbReference type="Proteomes" id="UP001194468">
    <property type="component" value="Unassembled WGS sequence"/>
</dbReference>
<reference evidence="1" key="2">
    <citation type="journal article" date="2020" name="Nat. Commun.">
        <title>Large-scale genome sequencing of mycorrhizal fungi provides insights into the early evolution of symbiotic traits.</title>
        <authorList>
            <person name="Miyauchi S."/>
            <person name="Kiss E."/>
            <person name="Kuo A."/>
            <person name="Drula E."/>
            <person name="Kohler A."/>
            <person name="Sanchez-Garcia M."/>
            <person name="Morin E."/>
            <person name="Andreopoulos B."/>
            <person name="Barry K.W."/>
            <person name="Bonito G."/>
            <person name="Buee M."/>
            <person name="Carver A."/>
            <person name="Chen C."/>
            <person name="Cichocki N."/>
            <person name="Clum A."/>
            <person name="Culley D."/>
            <person name="Crous P.W."/>
            <person name="Fauchery L."/>
            <person name="Girlanda M."/>
            <person name="Hayes R.D."/>
            <person name="Keri Z."/>
            <person name="LaButti K."/>
            <person name="Lipzen A."/>
            <person name="Lombard V."/>
            <person name="Magnuson J."/>
            <person name="Maillard F."/>
            <person name="Murat C."/>
            <person name="Nolan M."/>
            <person name="Ohm R.A."/>
            <person name="Pangilinan J."/>
            <person name="Pereira M.F."/>
            <person name="Perotto S."/>
            <person name="Peter M."/>
            <person name="Pfister S."/>
            <person name="Riley R."/>
            <person name="Sitrit Y."/>
            <person name="Stielow J.B."/>
            <person name="Szollosi G."/>
            <person name="Zifcakova L."/>
            <person name="Stursova M."/>
            <person name="Spatafora J.W."/>
            <person name="Tedersoo L."/>
            <person name="Vaario L.M."/>
            <person name="Yamada A."/>
            <person name="Yan M."/>
            <person name="Wang P."/>
            <person name="Xu J."/>
            <person name="Bruns T."/>
            <person name="Baldrian P."/>
            <person name="Vilgalys R."/>
            <person name="Dunand C."/>
            <person name="Henrissat B."/>
            <person name="Grigoriev I.V."/>
            <person name="Hibbett D."/>
            <person name="Nagy L.G."/>
            <person name="Martin F.M."/>
        </authorList>
    </citation>
    <scope>NUCLEOTIDE SEQUENCE</scope>
    <source>
        <strain evidence="1">BED1</strain>
    </source>
</reference>
<protein>
    <submittedName>
        <fullName evidence="1">Uncharacterized protein</fullName>
    </submittedName>
</protein>
<dbReference type="GO" id="GO:0004867">
    <property type="term" value="F:serine-type endopeptidase inhibitor activity"/>
    <property type="evidence" value="ECO:0007669"/>
    <property type="project" value="InterPro"/>
</dbReference>
<dbReference type="InterPro" id="IPR031755">
    <property type="entry name" value="Inhibitor_I66"/>
</dbReference>